<evidence type="ECO:0000313" key="2">
    <source>
        <dbReference type="EMBL" id="OMD32100.1"/>
    </source>
</evidence>
<feature type="transmembrane region" description="Helical" evidence="1">
    <location>
        <begin position="92"/>
        <end position="110"/>
    </location>
</feature>
<proteinExistence type="predicted"/>
<sequence length="119" mass="12886">MTKTVAIEWDAFQSGIISPKVRAPHVPTPITKTAATVHLALIPKTAFASSVAAGSATWVTVFSTVLGIADWLCVGIIVYAGITWMFGNRTKAIEFLMGGSIGYIIVRHAVDIRNWLRML</sequence>
<reference evidence="2 3" key="1">
    <citation type="submission" date="2016-10" db="EMBL/GenBank/DDBJ databases">
        <title>Paenibacillus species isolates.</title>
        <authorList>
            <person name="Beno S.M."/>
        </authorList>
    </citation>
    <scope>NUCLEOTIDE SEQUENCE [LARGE SCALE GENOMIC DNA]</scope>
    <source>
        <strain evidence="2 3">FSL H7-0604</strain>
    </source>
</reference>
<feature type="transmembrane region" description="Helical" evidence="1">
    <location>
        <begin position="58"/>
        <end position="80"/>
    </location>
</feature>
<dbReference type="EMBL" id="MKQP01000018">
    <property type="protein sequence ID" value="OMD32100.1"/>
    <property type="molecule type" value="Genomic_DNA"/>
</dbReference>
<gene>
    <name evidence="2" type="ORF">BJP51_16015</name>
</gene>
<keyword evidence="1" id="KW-0812">Transmembrane</keyword>
<dbReference type="AlphaFoldDB" id="A0A1R0XB00"/>
<evidence type="ECO:0000313" key="3">
    <source>
        <dbReference type="Proteomes" id="UP000187465"/>
    </source>
</evidence>
<name>A0A1R0XB00_9BACL</name>
<keyword evidence="1" id="KW-0472">Membrane</keyword>
<dbReference type="Proteomes" id="UP000187465">
    <property type="component" value="Unassembled WGS sequence"/>
</dbReference>
<protein>
    <submittedName>
        <fullName evidence="2">Uncharacterized protein</fullName>
    </submittedName>
</protein>
<evidence type="ECO:0000256" key="1">
    <source>
        <dbReference type="SAM" id="Phobius"/>
    </source>
</evidence>
<comment type="caution">
    <text evidence="2">The sequence shown here is derived from an EMBL/GenBank/DDBJ whole genome shotgun (WGS) entry which is preliminary data.</text>
</comment>
<keyword evidence="1" id="KW-1133">Transmembrane helix</keyword>
<organism evidence="2 3">
    <name type="scientific">Paenibacillus odorifer</name>
    <dbReference type="NCBI Taxonomy" id="189426"/>
    <lineage>
        <taxon>Bacteria</taxon>
        <taxon>Bacillati</taxon>
        <taxon>Bacillota</taxon>
        <taxon>Bacilli</taxon>
        <taxon>Bacillales</taxon>
        <taxon>Paenibacillaceae</taxon>
        <taxon>Paenibacillus</taxon>
    </lineage>
</organism>
<accession>A0A1R0XB00</accession>